<dbReference type="PROSITE" id="PS00409">
    <property type="entry name" value="PROKAR_NTER_METHYL"/>
    <property type="match status" value="1"/>
</dbReference>
<reference evidence="7 8" key="1">
    <citation type="submission" date="2019-02" db="EMBL/GenBank/DDBJ databases">
        <title>Deep-cultivation of Planctomycetes and their phenomic and genomic characterization uncovers novel biology.</title>
        <authorList>
            <person name="Wiegand S."/>
            <person name="Jogler M."/>
            <person name="Boedeker C."/>
            <person name="Pinto D."/>
            <person name="Vollmers J."/>
            <person name="Rivas-Marin E."/>
            <person name="Kohn T."/>
            <person name="Peeters S.H."/>
            <person name="Heuer A."/>
            <person name="Rast P."/>
            <person name="Oberbeckmann S."/>
            <person name="Bunk B."/>
            <person name="Jeske O."/>
            <person name="Meyerdierks A."/>
            <person name="Storesund J.E."/>
            <person name="Kallscheuer N."/>
            <person name="Luecker S."/>
            <person name="Lage O.M."/>
            <person name="Pohl T."/>
            <person name="Merkel B.J."/>
            <person name="Hornburger P."/>
            <person name="Mueller R.-W."/>
            <person name="Bruemmer F."/>
            <person name="Labrenz M."/>
            <person name="Spormann A.M."/>
            <person name="Op Den Camp H."/>
            <person name="Overmann J."/>
            <person name="Amann R."/>
            <person name="Jetten M.S.M."/>
            <person name="Mascher T."/>
            <person name="Medema M.H."/>
            <person name="Devos D.P."/>
            <person name="Kaster A.-K."/>
            <person name="Ovreas L."/>
            <person name="Rohde M."/>
            <person name="Galperin M.Y."/>
            <person name="Jogler C."/>
        </authorList>
    </citation>
    <scope>NUCLEOTIDE SEQUENCE [LARGE SCALE GENOMIC DNA]</scope>
    <source>
        <strain evidence="7 8">V7</strain>
    </source>
</reference>
<dbReference type="NCBIfam" id="TIGR02532">
    <property type="entry name" value="IV_pilin_GFxxxE"/>
    <property type="match status" value="1"/>
</dbReference>
<evidence type="ECO:0000256" key="6">
    <source>
        <dbReference type="SAM" id="Phobius"/>
    </source>
</evidence>
<evidence type="ECO:0000256" key="3">
    <source>
        <dbReference type="ARBA" id="ARBA00022692"/>
    </source>
</evidence>
<dbReference type="InterPro" id="IPR045584">
    <property type="entry name" value="Pilin-like"/>
</dbReference>
<dbReference type="GO" id="GO:0015627">
    <property type="term" value="C:type II protein secretion system complex"/>
    <property type="evidence" value="ECO:0007669"/>
    <property type="project" value="InterPro"/>
</dbReference>
<evidence type="ECO:0000256" key="5">
    <source>
        <dbReference type="ARBA" id="ARBA00023136"/>
    </source>
</evidence>
<dbReference type="GO" id="GO:0016020">
    <property type="term" value="C:membrane"/>
    <property type="evidence" value="ECO:0007669"/>
    <property type="project" value="UniProtKB-SubCell"/>
</dbReference>
<name>A0A5C6FQP1_9PLAN</name>
<keyword evidence="4 6" id="KW-1133">Transmembrane helix</keyword>
<dbReference type="SUPFAM" id="SSF54523">
    <property type="entry name" value="Pili subunits"/>
    <property type="match status" value="1"/>
</dbReference>
<evidence type="ECO:0000256" key="2">
    <source>
        <dbReference type="ARBA" id="ARBA00022481"/>
    </source>
</evidence>
<comment type="caution">
    <text evidence="7">The sequence shown here is derived from an EMBL/GenBank/DDBJ whole genome shotgun (WGS) entry which is preliminary data.</text>
</comment>
<dbReference type="PRINTS" id="PR00885">
    <property type="entry name" value="BCTERIALGSPH"/>
</dbReference>
<dbReference type="OrthoDB" id="9901307at2"/>
<evidence type="ECO:0000313" key="8">
    <source>
        <dbReference type="Proteomes" id="UP000316476"/>
    </source>
</evidence>
<gene>
    <name evidence="7" type="ORF">V7x_46250</name>
</gene>
<dbReference type="GO" id="GO:0015628">
    <property type="term" value="P:protein secretion by the type II secretion system"/>
    <property type="evidence" value="ECO:0007669"/>
    <property type="project" value="InterPro"/>
</dbReference>
<evidence type="ECO:0000313" key="7">
    <source>
        <dbReference type="EMBL" id="TWU62888.1"/>
    </source>
</evidence>
<protein>
    <recommendedName>
        <fullName evidence="9">Prepilin-type N-terminal cleavage/methylation domain-containing protein</fullName>
    </recommendedName>
</protein>
<dbReference type="EMBL" id="SJPZ01000002">
    <property type="protein sequence ID" value="TWU62888.1"/>
    <property type="molecule type" value="Genomic_DNA"/>
</dbReference>
<keyword evidence="2" id="KW-0488">Methylation</keyword>
<organism evidence="7 8">
    <name type="scientific">Crateriforma conspicua</name>
    <dbReference type="NCBI Taxonomy" id="2527996"/>
    <lineage>
        <taxon>Bacteria</taxon>
        <taxon>Pseudomonadati</taxon>
        <taxon>Planctomycetota</taxon>
        <taxon>Planctomycetia</taxon>
        <taxon>Planctomycetales</taxon>
        <taxon>Planctomycetaceae</taxon>
        <taxon>Crateriforma</taxon>
    </lineage>
</organism>
<proteinExistence type="predicted"/>
<comment type="subcellular location">
    <subcellularLocation>
        <location evidence="1">Membrane</location>
        <topology evidence="1">Single-pass membrane protein</topology>
    </subcellularLocation>
</comment>
<evidence type="ECO:0000256" key="1">
    <source>
        <dbReference type="ARBA" id="ARBA00004167"/>
    </source>
</evidence>
<dbReference type="InterPro" id="IPR002416">
    <property type="entry name" value="T2SS_protein-GspH"/>
</dbReference>
<dbReference type="Proteomes" id="UP000316476">
    <property type="component" value="Unassembled WGS sequence"/>
</dbReference>
<dbReference type="AlphaFoldDB" id="A0A5C6FQP1"/>
<keyword evidence="5 6" id="KW-0472">Membrane</keyword>
<dbReference type="Pfam" id="PF07963">
    <property type="entry name" value="N_methyl"/>
    <property type="match status" value="1"/>
</dbReference>
<evidence type="ECO:0008006" key="9">
    <source>
        <dbReference type="Google" id="ProtNLM"/>
    </source>
</evidence>
<keyword evidence="3 6" id="KW-0812">Transmembrane</keyword>
<dbReference type="Gene3D" id="3.30.700.10">
    <property type="entry name" value="Glycoprotein, Type 4 Pilin"/>
    <property type="match status" value="1"/>
</dbReference>
<accession>A0A5C6FQP1</accession>
<sequence length="184" mass="20728">MCLELPQMKILKDHRGFTLIELVVVLILVGLVAGIAIGSTRGLIRKATTERWIESFLLTEQIERHEAAKLNRSGGIILGSNRDLTFIAADRHLAIPPGLQLERWQVLEAAEMRPSDNRVPYFANGQSRTHLMELRCGDVTEWVLVMGLSGQVRHLRSQSQLEAVLSTLRSDHTLDAVPTERFQR</sequence>
<evidence type="ECO:0000256" key="4">
    <source>
        <dbReference type="ARBA" id="ARBA00022989"/>
    </source>
</evidence>
<feature type="transmembrane region" description="Helical" evidence="6">
    <location>
        <begin position="16"/>
        <end position="37"/>
    </location>
</feature>
<dbReference type="InterPro" id="IPR012902">
    <property type="entry name" value="N_methyl_site"/>
</dbReference>